<evidence type="ECO:0000259" key="1">
    <source>
        <dbReference type="Pfam" id="PF07238"/>
    </source>
</evidence>
<dbReference type="RefSeq" id="WP_006927661.1">
    <property type="nucleotide sequence ID" value="NZ_CM001402.1"/>
</dbReference>
<dbReference type="EMBL" id="CM001402">
    <property type="protein sequence ID" value="EHO40636.1"/>
    <property type="molecule type" value="Genomic_DNA"/>
</dbReference>
<organism evidence="3 4">
    <name type="scientific">Caldithrix abyssi DSM 13497</name>
    <dbReference type="NCBI Taxonomy" id="880073"/>
    <lineage>
        <taxon>Bacteria</taxon>
        <taxon>Pseudomonadati</taxon>
        <taxon>Calditrichota</taxon>
        <taxon>Calditrichia</taxon>
        <taxon>Calditrichales</taxon>
        <taxon>Calditrichaceae</taxon>
        <taxon>Caldithrix</taxon>
    </lineage>
</organism>
<accession>H1XVQ9</accession>
<dbReference type="InterPro" id="IPR009875">
    <property type="entry name" value="PilZ_domain"/>
</dbReference>
<evidence type="ECO:0000313" key="2">
    <source>
        <dbReference type="EMBL" id="APF20904.1"/>
    </source>
</evidence>
<evidence type="ECO:0000313" key="3">
    <source>
        <dbReference type="EMBL" id="EHO40636.1"/>
    </source>
</evidence>
<proteinExistence type="predicted"/>
<dbReference type="Proteomes" id="UP000183868">
    <property type="component" value="Chromosome"/>
</dbReference>
<dbReference type="Pfam" id="PF07238">
    <property type="entry name" value="PilZ"/>
    <property type="match status" value="1"/>
</dbReference>
<feature type="domain" description="PilZ" evidence="1">
    <location>
        <begin position="32"/>
        <end position="100"/>
    </location>
</feature>
<evidence type="ECO:0000313" key="5">
    <source>
        <dbReference type="Proteomes" id="UP000183868"/>
    </source>
</evidence>
<dbReference type="KEGG" id="caby:Cabys_4159"/>
<dbReference type="HOGENOM" id="CLU_1881878_0_0_0"/>
<dbReference type="Gene3D" id="2.40.10.220">
    <property type="entry name" value="predicted glycosyltransferase like domains"/>
    <property type="match status" value="1"/>
</dbReference>
<dbReference type="GO" id="GO:0035438">
    <property type="term" value="F:cyclic-di-GMP binding"/>
    <property type="evidence" value="ECO:0007669"/>
    <property type="project" value="InterPro"/>
</dbReference>
<evidence type="ECO:0000313" key="4">
    <source>
        <dbReference type="Proteomes" id="UP000004671"/>
    </source>
</evidence>
<dbReference type="STRING" id="880073.Cabys_4159"/>
<dbReference type="InParanoid" id="H1XVQ9"/>
<reference evidence="2 5" key="2">
    <citation type="submission" date="2016-11" db="EMBL/GenBank/DDBJ databases">
        <title>Genomic analysis of Caldithrix abyssi and proposal of a novel bacterial phylum Caldithrichaeota.</title>
        <authorList>
            <person name="Kublanov I."/>
            <person name="Sigalova O."/>
            <person name="Gavrilov S."/>
            <person name="Lebedinsky A."/>
            <person name="Ivanova N."/>
            <person name="Daum C."/>
            <person name="Reddy T."/>
            <person name="Klenk H.P."/>
            <person name="Goker M."/>
            <person name="Reva O."/>
            <person name="Miroshnichenko M."/>
            <person name="Kyprides N."/>
            <person name="Woyke T."/>
            <person name="Gelfand M."/>
        </authorList>
    </citation>
    <scope>NUCLEOTIDE SEQUENCE [LARGE SCALE GENOMIC DNA]</scope>
    <source>
        <strain evidence="2 5">LF13</strain>
    </source>
</reference>
<dbReference type="Proteomes" id="UP000004671">
    <property type="component" value="Chromosome"/>
</dbReference>
<keyword evidence="4" id="KW-1185">Reference proteome</keyword>
<dbReference type="EMBL" id="CP018099">
    <property type="protein sequence ID" value="APF20904.1"/>
    <property type="molecule type" value="Genomic_DNA"/>
</dbReference>
<dbReference type="PaxDb" id="880073-Calab_1002"/>
<protein>
    <submittedName>
        <fullName evidence="2">PilZ domain-containing protein</fullName>
    </submittedName>
    <submittedName>
        <fullName evidence="3">Type IV pilus assembly PilZ</fullName>
    </submittedName>
</protein>
<name>H1XVQ9_CALAY</name>
<gene>
    <name evidence="2" type="primary">pilZ</name>
    <name evidence="2" type="ORF">Cabys_4159</name>
    <name evidence="3" type="ORF">Calab_1002</name>
</gene>
<sequence length="135" mass="15405">MERRELPRLVLNNTSVRFKKLNPAAFWTRLSPHFSIHDLSKSGLSFKTDFPVSKGEKVYLKVFFSDGNAITLKGIVKWRKELSNGSNMSLVGVQFLPFGKNSDYNDLSSLNYLRKLLPSTHVGSQISNEFNEHLE</sequence>
<reference evidence="3 4" key="1">
    <citation type="submission" date="2011-09" db="EMBL/GenBank/DDBJ databases">
        <title>The permanent draft genome of Caldithrix abyssi DSM 13497.</title>
        <authorList>
            <consortium name="US DOE Joint Genome Institute (JGI-PGF)"/>
            <person name="Lucas S."/>
            <person name="Han J."/>
            <person name="Lapidus A."/>
            <person name="Bruce D."/>
            <person name="Goodwin L."/>
            <person name="Pitluck S."/>
            <person name="Peters L."/>
            <person name="Kyrpides N."/>
            <person name="Mavromatis K."/>
            <person name="Ivanova N."/>
            <person name="Mikhailova N."/>
            <person name="Chertkov O."/>
            <person name="Detter J.C."/>
            <person name="Tapia R."/>
            <person name="Han C."/>
            <person name="Land M."/>
            <person name="Hauser L."/>
            <person name="Markowitz V."/>
            <person name="Cheng J.-F."/>
            <person name="Hugenholtz P."/>
            <person name="Woyke T."/>
            <person name="Wu D."/>
            <person name="Spring S."/>
            <person name="Brambilla E."/>
            <person name="Klenk H.-P."/>
            <person name="Eisen J.A."/>
        </authorList>
    </citation>
    <scope>NUCLEOTIDE SEQUENCE [LARGE SCALE GENOMIC DNA]</scope>
    <source>
        <strain evidence="3 4">DSM 13497</strain>
    </source>
</reference>
<dbReference type="AlphaFoldDB" id="H1XVQ9"/>
<dbReference type="SUPFAM" id="SSF141371">
    <property type="entry name" value="PilZ domain-like"/>
    <property type="match status" value="1"/>
</dbReference>